<evidence type="ECO:0000313" key="2">
    <source>
        <dbReference type="Proteomes" id="UP001596002"/>
    </source>
</evidence>
<sequence>MKDKHAQFLSLFERLTPDQQEDIIQIMKTWNEMPSLTKTAPAGEKPVTAISQHPELSNEWRCLNALKKVVEEHYTPHVELAYIAFHPDLDSVSTAKTRDAAKKMYVLEASYELKSIFEQDPNSDLLDKEILQTLQKYLQL</sequence>
<name>A0ABV9PYK3_9BACL</name>
<evidence type="ECO:0000313" key="1">
    <source>
        <dbReference type="EMBL" id="MFC4766117.1"/>
    </source>
</evidence>
<dbReference type="RefSeq" id="WP_380023825.1">
    <property type="nucleotide sequence ID" value="NZ_JBHSHC010000013.1"/>
</dbReference>
<gene>
    <name evidence="1" type="ORF">ACFO8Q_01720</name>
</gene>
<dbReference type="EMBL" id="JBHSHC010000013">
    <property type="protein sequence ID" value="MFC4766117.1"/>
    <property type="molecule type" value="Genomic_DNA"/>
</dbReference>
<proteinExistence type="predicted"/>
<organism evidence="1 2">
    <name type="scientific">Effusibacillus consociatus</name>
    <dbReference type="NCBI Taxonomy" id="1117041"/>
    <lineage>
        <taxon>Bacteria</taxon>
        <taxon>Bacillati</taxon>
        <taxon>Bacillota</taxon>
        <taxon>Bacilli</taxon>
        <taxon>Bacillales</taxon>
        <taxon>Alicyclobacillaceae</taxon>
        <taxon>Effusibacillus</taxon>
    </lineage>
</organism>
<keyword evidence="2" id="KW-1185">Reference proteome</keyword>
<comment type="caution">
    <text evidence="1">The sequence shown here is derived from an EMBL/GenBank/DDBJ whole genome shotgun (WGS) entry which is preliminary data.</text>
</comment>
<dbReference type="Proteomes" id="UP001596002">
    <property type="component" value="Unassembled WGS sequence"/>
</dbReference>
<reference evidence="2" key="1">
    <citation type="journal article" date="2019" name="Int. J. Syst. Evol. Microbiol.">
        <title>The Global Catalogue of Microorganisms (GCM) 10K type strain sequencing project: providing services to taxonomists for standard genome sequencing and annotation.</title>
        <authorList>
            <consortium name="The Broad Institute Genomics Platform"/>
            <consortium name="The Broad Institute Genome Sequencing Center for Infectious Disease"/>
            <person name="Wu L."/>
            <person name="Ma J."/>
        </authorList>
    </citation>
    <scope>NUCLEOTIDE SEQUENCE [LARGE SCALE GENOMIC DNA]</scope>
    <source>
        <strain evidence="2">WYCCWR 12678</strain>
    </source>
</reference>
<accession>A0ABV9PYK3</accession>
<protein>
    <submittedName>
        <fullName evidence="1">Uncharacterized protein</fullName>
    </submittedName>
</protein>